<dbReference type="EMBL" id="MAEI02000001">
    <property type="protein sequence ID" value="MEO1782501.1"/>
    <property type="molecule type" value="Genomic_DNA"/>
</dbReference>
<comment type="caution">
    <text evidence="1">The sequence shown here is derived from an EMBL/GenBank/DDBJ whole genome shotgun (WGS) entry which is preliminary data.</text>
</comment>
<organism evidence="1 2">
    <name type="scientific">Enterococcus diestrammenae</name>
    <dbReference type="NCBI Taxonomy" id="1155073"/>
    <lineage>
        <taxon>Bacteria</taxon>
        <taxon>Bacillati</taxon>
        <taxon>Bacillota</taxon>
        <taxon>Bacilli</taxon>
        <taxon>Lactobacillales</taxon>
        <taxon>Enterococcaceae</taxon>
        <taxon>Enterococcus</taxon>
    </lineage>
</organism>
<protein>
    <submittedName>
        <fullName evidence="1">Uncharacterized protein</fullName>
    </submittedName>
</protein>
<reference evidence="1" key="1">
    <citation type="submission" date="2016-06" db="EMBL/GenBank/DDBJ databases">
        <authorList>
            <person name="Van Tyne D."/>
        </authorList>
    </citation>
    <scope>NUCLEOTIDE SEQUENCE</scope>
    <source>
        <strain evidence="1">JM9A</strain>
    </source>
</reference>
<gene>
    <name evidence="1" type="ORF">BAU18_002113</name>
</gene>
<accession>A0ABV0F5T2</accession>
<proteinExistence type="predicted"/>
<sequence length="95" mass="11243">MQANLAFNSAATKQFWEDFRRLTTYDVPQPQMEQIIVSSMQTSGKHHFPVPARKSRYQKDLFFVFDADIVAGKVLVYRYNRVTTREIVIRRYPPE</sequence>
<dbReference type="InterPro" id="IPR046004">
    <property type="entry name" value="DUF5960"/>
</dbReference>
<dbReference type="RefSeq" id="WP_161870012.1">
    <property type="nucleotide sequence ID" value="NZ_MAEI02000001.1"/>
</dbReference>
<name>A0ABV0F5T2_9ENTE</name>
<reference evidence="1" key="2">
    <citation type="submission" date="2024-02" db="EMBL/GenBank/DDBJ databases">
        <title>The Genome Sequence of Enterococcus diestrammenae JM9A.</title>
        <authorList>
            <person name="Earl A."/>
            <person name="Manson A."/>
            <person name="Gilmore M."/>
            <person name="Sanders J."/>
            <person name="Shea T."/>
            <person name="Howe W."/>
            <person name="Livny J."/>
            <person name="Cuomo C."/>
            <person name="Neafsey D."/>
            <person name="Birren B."/>
        </authorList>
    </citation>
    <scope>NUCLEOTIDE SEQUENCE</scope>
    <source>
        <strain evidence="1">JM9A</strain>
    </source>
</reference>
<dbReference type="Pfam" id="PF19385">
    <property type="entry name" value="DUF5960"/>
    <property type="match status" value="1"/>
</dbReference>
<dbReference type="Proteomes" id="UP001429357">
    <property type="component" value="Unassembled WGS sequence"/>
</dbReference>
<evidence type="ECO:0000313" key="2">
    <source>
        <dbReference type="Proteomes" id="UP001429357"/>
    </source>
</evidence>
<evidence type="ECO:0000313" key="1">
    <source>
        <dbReference type="EMBL" id="MEO1782501.1"/>
    </source>
</evidence>
<keyword evidence="2" id="KW-1185">Reference proteome</keyword>